<sequence>MDAEKGTQLSQACDRFAESAQLLVQAFERLADEIARLSIIAQQWNGYCCMCGGFGHRADSCRWNRVRLARVAA</sequence>
<dbReference type="AlphaFoldDB" id="A0AB72X4D5"/>
<comment type="caution">
    <text evidence="1">The sequence shown here is derived from an EMBL/GenBank/DDBJ whole genome shotgun (WGS) entry which is preliminary data.</text>
</comment>
<name>A0AB72X4D5_9RALS</name>
<accession>A0AB72X4D5</accession>
<dbReference type="EMBL" id="CATWHI010000001">
    <property type="protein sequence ID" value="CAJ0737750.1"/>
    <property type="molecule type" value="Genomic_DNA"/>
</dbReference>
<organism evidence="1 2">
    <name type="scientific">Ralstonia edaphi</name>
    <dbReference type="NCBI Taxonomy" id="3058599"/>
    <lineage>
        <taxon>Bacteria</taxon>
        <taxon>Pseudomonadati</taxon>
        <taxon>Pseudomonadota</taxon>
        <taxon>Betaproteobacteria</taxon>
        <taxon>Burkholderiales</taxon>
        <taxon>Burkholderiaceae</taxon>
        <taxon>Ralstonia</taxon>
    </lineage>
</organism>
<protein>
    <recommendedName>
        <fullName evidence="3">WXG100 family type VII secretion target</fullName>
    </recommendedName>
</protein>
<evidence type="ECO:0008006" key="3">
    <source>
        <dbReference type="Google" id="ProtNLM"/>
    </source>
</evidence>
<gene>
    <name evidence="1" type="ORF">R16034_00835</name>
</gene>
<evidence type="ECO:0000313" key="1">
    <source>
        <dbReference type="EMBL" id="CAJ0737750.1"/>
    </source>
</evidence>
<reference evidence="1 2" key="1">
    <citation type="submission" date="2023-07" db="EMBL/GenBank/DDBJ databases">
        <authorList>
            <person name="Peeters C."/>
        </authorList>
    </citation>
    <scope>NUCLEOTIDE SEQUENCE [LARGE SCALE GENOMIC DNA]</scope>
    <source>
        <strain evidence="1 2">R-16034</strain>
    </source>
</reference>
<evidence type="ECO:0000313" key="2">
    <source>
        <dbReference type="Proteomes" id="UP001189225"/>
    </source>
</evidence>
<keyword evidence="2" id="KW-1185">Reference proteome</keyword>
<dbReference type="Proteomes" id="UP001189225">
    <property type="component" value="Unassembled WGS sequence"/>
</dbReference>
<proteinExistence type="predicted"/>